<dbReference type="Pfam" id="PF00535">
    <property type="entry name" value="Glycos_transf_2"/>
    <property type="match status" value="1"/>
</dbReference>
<proteinExistence type="inferred from homology"/>
<dbReference type="InterPro" id="IPR029044">
    <property type="entry name" value="Nucleotide-diphossugar_trans"/>
</dbReference>
<reference evidence="6" key="1">
    <citation type="submission" date="2020-02" db="EMBL/GenBank/DDBJ databases">
        <authorList>
            <person name="Meier V. D."/>
        </authorList>
    </citation>
    <scope>NUCLEOTIDE SEQUENCE</scope>
    <source>
        <strain evidence="6">AVDCRST_MAG77</strain>
    </source>
</reference>
<organism evidence="6">
    <name type="scientific">uncultured Chloroflexota bacterium</name>
    <dbReference type="NCBI Taxonomy" id="166587"/>
    <lineage>
        <taxon>Bacteria</taxon>
        <taxon>Bacillati</taxon>
        <taxon>Chloroflexota</taxon>
        <taxon>environmental samples</taxon>
    </lineage>
</organism>
<dbReference type="GO" id="GO:0016757">
    <property type="term" value="F:glycosyltransferase activity"/>
    <property type="evidence" value="ECO:0007669"/>
    <property type="project" value="UniProtKB-KW"/>
</dbReference>
<dbReference type="Gene3D" id="3.90.550.10">
    <property type="entry name" value="Spore Coat Polysaccharide Biosynthesis Protein SpsA, Chain A"/>
    <property type="match status" value="1"/>
</dbReference>
<dbReference type="SUPFAM" id="SSF53448">
    <property type="entry name" value="Nucleotide-diphospho-sugar transferases"/>
    <property type="match status" value="1"/>
</dbReference>
<sequence>MTDGAPFVSVLILNWNGARLLPPCLEALARTDYPADRWEAVLVDNASSDGSADAALRGFPWLKVRRNPANWGFARGYNGAIAAAPGPYVVVLNTDTHVHPGWLGALVDAAEADPRMGAVTAKLIYPPHSPNAGRIQNAGGVVLASGAGRDRGTVLREGRWVQEEDAGQYDRREEVFFFCGAAALLRKAALEDVGLFDERYFMYYEDLDLSWRLRLRGWKVLYVPEAVVEHDHAASSGEWSPFFVYQVDRNRPLMLLKLAPLPLALRELGRYVVELGLNSARVGWWALTRRQRGPHAARARLQARVVFGWLRDLPGVLRDRQVILSRRRVPQRHIQRWMIDGP</sequence>
<dbReference type="CDD" id="cd04186">
    <property type="entry name" value="GT_2_like_c"/>
    <property type="match status" value="1"/>
</dbReference>
<comment type="pathway">
    <text evidence="1">Cell wall biogenesis; cell wall polysaccharide biosynthesis.</text>
</comment>
<name>A0A6J4JGY6_9CHLR</name>
<evidence type="ECO:0000313" key="6">
    <source>
        <dbReference type="EMBL" id="CAA9276435.1"/>
    </source>
</evidence>
<evidence type="ECO:0000256" key="2">
    <source>
        <dbReference type="ARBA" id="ARBA00006739"/>
    </source>
</evidence>
<evidence type="ECO:0000256" key="4">
    <source>
        <dbReference type="ARBA" id="ARBA00022679"/>
    </source>
</evidence>
<comment type="similarity">
    <text evidence="2">Belongs to the glycosyltransferase 2 family.</text>
</comment>
<evidence type="ECO:0000256" key="3">
    <source>
        <dbReference type="ARBA" id="ARBA00022676"/>
    </source>
</evidence>
<keyword evidence="4" id="KW-0808">Transferase</keyword>
<dbReference type="EMBL" id="CADCTC010000193">
    <property type="protein sequence ID" value="CAA9276435.1"/>
    <property type="molecule type" value="Genomic_DNA"/>
</dbReference>
<gene>
    <name evidence="6" type="ORF">AVDCRST_MAG77-3539</name>
</gene>
<keyword evidence="3" id="KW-0328">Glycosyltransferase</keyword>
<dbReference type="AlphaFoldDB" id="A0A6J4JGY6"/>
<evidence type="ECO:0000259" key="5">
    <source>
        <dbReference type="Pfam" id="PF00535"/>
    </source>
</evidence>
<dbReference type="PANTHER" id="PTHR43179">
    <property type="entry name" value="RHAMNOSYLTRANSFERASE WBBL"/>
    <property type="match status" value="1"/>
</dbReference>
<dbReference type="PANTHER" id="PTHR43179:SF12">
    <property type="entry name" value="GALACTOFURANOSYLTRANSFERASE GLFT2"/>
    <property type="match status" value="1"/>
</dbReference>
<protein>
    <recommendedName>
        <fullName evidence="5">Glycosyltransferase 2-like domain-containing protein</fullName>
    </recommendedName>
</protein>
<feature type="domain" description="Glycosyltransferase 2-like" evidence="5">
    <location>
        <begin position="9"/>
        <end position="193"/>
    </location>
</feature>
<dbReference type="InterPro" id="IPR001173">
    <property type="entry name" value="Glyco_trans_2-like"/>
</dbReference>
<evidence type="ECO:0000256" key="1">
    <source>
        <dbReference type="ARBA" id="ARBA00004776"/>
    </source>
</evidence>
<accession>A0A6J4JGY6</accession>